<sequence>MERPSTRKPKQQITENDDDIYDNDKNKAEVDVNQSKFLLYSIFFIIFVGIYSYYTIYASDFFKDNIKTQPSQPTPEPAYAVIIDAGSTGSRVLALAFKKIPGGSLELVDELFIQVKPGLSSFADDPKKGAESIDQLLAKAKHFVPKEYWKSTPLAMRATAGLRLLPTAKADGLLNEVRLLFEHNPFYTNENSVAIMDGIDEGLFSWFTVNFLLDRLNGKLTNTVAALDLGGGSIQITFIPTNSKQAIKELPEFITEYSIMNEKVNLYSHSYLGLGLMAARKSVFTANGDSLNVTSPCVQEAAKGTPYSFAQKIYHVTGAPSKKGPAIDYQLCKSIIEAVVKTVYTDKPKDLRNQKIVAFSYFYDRAQDAGLVGEEGGDVTVKSFYEAAEKECSNTNYNELRPFKCLDLAYISVLLEQGFGLPYETSISLLNTIDGHEISWALGAAYHILQNGL</sequence>
<feature type="active site" description="Proton acceptor" evidence="3">
    <location>
        <position position="201"/>
    </location>
</feature>
<keyword evidence="6" id="KW-0812">Transmembrane</keyword>
<protein>
    <submittedName>
        <fullName evidence="7 9">Ectonucleoside triphosphate diphosphohydrolase 5</fullName>
    </submittedName>
</protein>
<dbReference type="GO" id="GO:0016787">
    <property type="term" value="F:hydrolase activity"/>
    <property type="evidence" value="ECO:0007669"/>
    <property type="project" value="UniProtKB-KW"/>
</dbReference>
<keyword evidence="6" id="KW-1133">Transmembrane helix</keyword>
<evidence type="ECO:0000256" key="3">
    <source>
        <dbReference type="PIRSR" id="PIRSR600407-1"/>
    </source>
</evidence>
<evidence type="ECO:0000313" key="7">
    <source>
        <dbReference type="EMBL" id="MBY80472.1"/>
    </source>
</evidence>
<feature type="binding site" evidence="4">
    <location>
        <begin position="231"/>
        <end position="235"/>
    </location>
    <ligand>
        <name>ATP</name>
        <dbReference type="ChEBI" id="CHEBI:30616"/>
    </ligand>
</feature>
<feature type="compositionally biased region" description="Basic residues" evidence="5">
    <location>
        <begin position="1"/>
        <end position="10"/>
    </location>
</feature>
<keyword evidence="4" id="KW-0547">Nucleotide-binding</keyword>
<evidence type="ECO:0000256" key="2">
    <source>
        <dbReference type="ARBA" id="ARBA00022801"/>
    </source>
</evidence>
<dbReference type="Gene3D" id="3.30.420.40">
    <property type="match status" value="1"/>
</dbReference>
<gene>
    <name evidence="7" type="primary">ENTPD5_0</name>
    <name evidence="9" type="synonym">LOC112683632</name>
    <name evidence="7" type="ORF">g.40472</name>
</gene>
<dbReference type="PANTHER" id="PTHR11782">
    <property type="entry name" value="ADENOSINE/GUANOSINE DIPHOSPHATASE"/>
    <property type="match status" value="1"/>
</dbReference>
<keyword evidence="2 7" id="KW-0378">Hydrolase</keyword>
<reference evidence="7" key="1">
    <citation type="submission" date="2018-04" db="EMBL/GenBank/DDBJ databases">
        <title>Transcriptome assembly of Sipha flava.</title>
        <authorList>
            <person name="Scully E.D."/>
            <person name="Geib S.M."/>
            <person name="Palmer N.A."/>
            <person name="Koch K."/>
            <person name="Bradshaw J."/>
            <person name="Heng-Moss T."/>
            <person name="Sarath G."/>
        </authorList>
    </citation>
    <scope>NUCLEOTIDE SEQUENCE</scope>
</reference>
<dbReference type="CDD" id="cd24046">
    <property type="entry name" value="ASKHA_NBD_NTPDase5-like"/>
    <property type="match status" value="1"/>
</dbReference>
<evidence type="ECO:0000256" key="6">
    <source>
        <dbReference type="SAM" id="Phobius"/>
    </source>
</evidence>
<keyword evidence="4" id="KW-0067">ATP-binding</keyword>
<organism evidence="7">
    <name type="scientific">Sipha flava</name>
    <name type="common">yellow sugarcane aphid</name>
    <dbReference type="NCBI Taxonomy" id="143950"/>
    <lineage>
        <taxon>Eukaryota</taxon>
        <taxon>Metazoa</taxon>
        <taxon>Ecdysozoa</taxon>
        <taxon>Arthropoda</taxon>
        <taxon>Hexapoda</taxon>
        <taxon>Insecta</taxon>
        <taxon>Pterygota</taxon>
        <taxon>Neoptera</taxon>
        <taxon>Paraneoptera</taxon>
        <taxon>Hemiptera</taxon>
        <taxon>Sternorrhyncha</taxon>
        <taxon>Aphidomorpha</taxon>
        <taxon>Aphidoidea</taxon>
        <taxon>Aphididae</taxon>
        <taxon>Sipha</taxon>
    </lineage>
</organism>
<keyword evidence="6" id="KW-0472">Membrane</keyword>
<dbReference type="AlphaFoldDB" id="A0A2S2QTM9"/>
<feature type="region of interest" description="Disordered" evidence="5">
    <location>
        <begin position="1"/>
        <end position="23"/>
    </location>
</feature>
<dbReference type="Proteomes" id="UP000694846">
    <property type="component" value="Unplaced"/>
</dbReference>
<dbReference type="RefSeq" id="XP_025410531.1">
    <property type="nucleotide sequence ID" value="XM_025554746.1"/>
</dbReference>
<dbReference type="OrthoDB" id="6372431at2759"/>
<evidence type="ECO:0000313" key="9">
    <source>
        <dbReference type="RefSeq" id="XP_025410531.1"/>
    </source>
</evidence>
<dbReference type="PANTHER" id="PTHR11782:SF127">
    <property type="entry name" value="NTPASE, ISOFORM F"/>
    <property type="match status" value="1"/>
</dbReference>
<evidence type="ECO:0000256" key="4">
    <source>
        <dbReference type="PIRSR" id="PIRSR600407-2"/>
    </source>
</evidence>
<dbReference type="InterPro" id="IPR000407">
    <property type="entry name" value="GDA1_CD39_NTPase"/>
</dbReference>
<keyword evidence="8" id="KW-1185">Reference proteome</keyword>
<evidence type="ECO:0000256" key="5">
    <source>
        <dbReference type="SAM" id="MobiDB-lite"/>
    </source>
</evidence>
<evidence type="ECO:0000256" key="1">
    <source>
        <dbReference type="ARBA" id="ARBA00009283"/>
    </source>
</evidence>
<dbReference type="Gene3D" id="3.30.420.150">
    <property type="entry name" value="Exopolyphosphatase. Domain 2"/>
    <property type="match status" value="1"/>
</dbReference>
<dbReference type="GO" id="GO:0005524">
    <property type="term" value="F:ATP binding"/>
    <property type="evidence" value="ECO:0007669"/>
    <property type="project" value="UniProtKB-KW"/>
</dbReference>
<name>A0A2S2QTM9_9HEMI</name>
<comment type="similarity">
    <text evidence="1">Belongs to the GDA1/CD39 NTPase family.</text>
</comment>
<accession>A0A2S2QTM9</accession>
<feature type="transmembrane region" description="Helical" evidence="6">
    <location>
        <begin position="37"/>
        <end position="57"/>
    </location>
</feature>
<dbReference type="EMBL" id="GGMS01011269">
    <property type="protein sequence ID" value="MBY80472.1"/>
    <property type="molecule type" value="Transcribed_RNA"/>
</dbReference>
<reference evidence="9" key="2">
    <citation type="submission" date="2025-04" db="UniProtKB">
        <authorList>
            <consortium name="RefSeq"/>
        </authorList>
    </citation>
    <scope>IDENTIFICATION</scope>
    <source>
        <tissue evidence="9">Whole body</tissue>
    </source>
</reference>
<dbReference type="Pfam" id="PF01150">
    <property type="entry name" value="GDA1_CD39"/>
    <property type="match status" value="1"/>
</dbReference>
<proteinExistence type="inferred from homology"/>
<evidence type="ECO:0000313" key="8">
    <source>
        <dbReference type="Proteomes" id="UP000694846"/>
    </source>
</evidence>